<feature type="chain" id="PRO_5043333134" evidence="2">
    <location>
        <begin position="33"/>
        <end position="409"/>
    </location>
</feature>
<feature type="compositionally biased region" description="Basic and acidic residues" evidence="1">
    <location>
        <begin position="217"/>
        <end position="242"/>
    </location>
</feature>
<evidence type="ECO:0000256" key="1">
    <source>
        <dbReference type="SAM" id="MobiDB-lite"/>
    </source>
</evidence>
<protein>
    <submittedName>
        <fullName evidence="4">Nuclear polyadenylated RNA-binding protein 3</fullName>
    </submittedName>
</protein>
<dbReference type="OrthoDB" id="6374592at2759"/>
<gene>
    <name evidence="4" type="primary">LOC108671671</name>
</gene>
<reference evidence="4" key="1">
    <citation type="submission" date="2025-08" db="UniProtKB">
        <authorList>
            <consortium name="RefSeq"/>
        </authorList>
    </citation>
    <scope>IDENTIFICATION</scope>
    <source>
        <tissue evidence="4">Whole organism</tissue>
    </source>
</reference>
<dbReference type="GeneID" id="108671671"/>
<feature type="compositionally biased region" description="Polar residues" evidence="1">
    <location>
        <begin position="281"/>
        <end position="291"/>
    </location>
</feature>
<feature type="compositionally biased region" description="Low complexity" evidence="1">
    <location>
        <begin position="260"/>
        <end position="280"/>
    </location>
</feature>
<evidence type="ECO:0000313" key="4">
    <source>
        <dbReference type="RefSeq" id="XP_018014731.1"/>
    </source>
</evidence>
<dbReference type="InterPro" id="IPR000618">
    <property type="entry name" value="Insect_cuticle"/>
</dbReference>
<dbReference type="Pfam" id="PF00379">
    <property type="entry name" value="Chitin_bind_4"/>
    <property type="match status" value="1"/>
</dbReference>
<feature type="region of interest" description="Disordered" evidence="1">
    <location>
        <begin position="145"/>
        <end position="308"/>
    </location>
</feature>
<dbReference type="PROSITE" id="PS51155">
    <property type="entry name" value="CHIT_BIND_RR_2"/>
    <property type="match status" value="1"/>
</dbReference>
<dbReference type="Proteomes" id="UP000694843">
    <property type="component" value="Unplaced"/>
</dbReference>
<name>A0A8B7NM49_HYAAZ</name>
<keyword evidence="2" id="KW-0732">Signal</keyword>
<accession>A0A8B7NM49</accession>
<proteinExistence type="predicted"/>
<evidence type="ECO:0000313" key="3">
    <source>
        <dbReference type="Proteomes" id="UP000694843"/>
    </source>
</evidence>
<feature type="signal peptide" evidence="2">
    <location>
        <begin position="1"/>
        <end position="32"/>
    </location>
</feature>
<dbReference type="KEGG" id="hazt:108671671"/>
<dbReference type="GO" id="GO:0042302">
    <property type="term" value="F:structural constituent of cuticle"/>
    <property type="evidence" value="ECO:0007669"/>
    <property type="project" value="UniProtKB-UniRule"/>
</dbReference>
<feature type="compositionally biased region" description="Low complexity" evidence="1">
    <location>
        <begin position="292"/>
        <end position="308"/>
    </location>
</feature>
<dbReference type="RefSeq" id="XP_018014731.1">
    <property type="nucleotide sequence ID" value="XM_018159242.2"/>
</dbReference>
<dbReference type="PROSITE" id="PS00233">
    <property type="entry name" value="CHIT_BIND_RR_1"/>
    <property type="match status" value="1"/>
</dbReference>
<feature type="compositionally biased region" description="Acidic residues" evidence="1">
    <location>
        <begin position="158"/>
        <end position="216"/>
    </location>
</feature>
<feature type="compositionally biased region" description="Basic and acidic residues" evidence="1">
    <location>
        <begin position="145"/>
        <end position="157"/>
    </location>
</feature>
<sequence>MAKVTKNRRQGACLPPYLLLLLEALVLNLAAAKPMDRERINPLQLSTFKGYHYDYSLGNNGVYKFHYSLPTSSRQEQRDEKGEVKGSYSFVAPEGDEFDFKYEAGKKGFQVKSKALPTLPQDTDEVKKAKQEFFEAYKKALELVGSKENEGSNHGREEVDEEEEEDDEESSEESDEDDDDEESSEEDDDDDDEESEEDSDEEEDEEKEEGDEESTQGEEHNKNEDEEKKGKGEKGTDERELQSKGFGSKEPVKVATKNPSLTKTQTSKTSISKDSSSKTSVNETPVNKTPFSKTLVSKTPVSKTVVSKTPISKTLVSKTPVSKTLVRKTLVIEPQANQDYGSRKFKKPQFLSSVSPKKIDDSRSPVPSSTTFKRPIFITSLPPKRKTARESIGNYGTKVQPKKAYYYAK</sequence>
<dbReference type="AlphaFoldDB" id="A0A8B7NM49"/>
<organism evidence="3 4">
    <name type="scientific">Hyalella azteca</name>
    <name type="common">Amphipod</name>
    <dbReference type="NCBI Taxonomy" id="294128"/>
    <lineage>
        <taxon>Eukaryota</taxon>
        <taxon>Metazoa</taxon>
        <taxon>Ecdysozoa</taxon>
        <taxon>Arthropoda</taxon>
        <taxon>Crustacea</taxon>
        <taxon>Multicrustacea</taxon>
        <taxon>Malacostraca</taxon>
        <taxon>Eumalacostraca</taxon>
        <taxon>Peracarida</taxon>
        <taxon>Amphipoda</taxon>
        <taxon>Senticaudata</taxon>
        <taxon>Talitrida</taxon>
        <taxon>Talitroidea</taxon>
        <taxon>Hyalellidae</taxon>
        <taxon>Hyalella</taxon>
    </lineage>
</organism>
<keyword evidence="3" id="KW-1185">Reference proteome</keyword>
<evidence type="ECO:0000256" key="2">
    <source>
        <dbReference type="SAM" id="SignalP"/>
    </source>
</evidence>
<dbReference type="InterPro" id="IPR031311">
    <property type="entry name" value="CHIT_BIND_RR_consensus"/>
</dbReference>